<dbReference type="AlphaFoldDB" id="A0A0A2LWL1"/>
<dbReference type="PANTHER" id="PTHR37299">
    <property type="entry name" value="TRANSCRIPTIONAL REGULATOR-RELATED"/>
    <property type="match status" value="1"/>
</dbReference>
<dbReference type="InterPro" id="IPR001789">
    <property type="entry name" value="Sig_transdc_resp-reg_receiver"/>
</dbReference>
<gene>
    <name evidence="4" type="ORF">Q765_19985</name>
</gene>
<dbReference type="RefSeq" id="WP_020213866.1">
    <property type="nucleotide sequence ID" value="NZ_JRLX01000039.1"/>
</dbReference>
<dbReference type="SUPFAM" id="SSF52172">
    <property type="entry name" value="CheY-like"/>
    <property type="match status" value="1"/>
</dbReference>
<dbReference type="InterPro" id="IPR007492">
    <property type="entry name" value="LytTR_DNA-bd_dom"/>
</dbReference>
<name>A0A0A2LWL1_9FLAO</name>
<dbReference type="PROSITE" id="PS50930">
    <property type="entry name" value="HTH_LYTTR"/>
    <property type="match status" value="1"/>
</dbReference>
<evidence type="ECO:0000256" key="1">
    <source>
        <dbReference type="PROSITE-ProRule" id="PRU00169"/>
    </source>
</evidence>
<dbReference type="GO" id="GO:0003677">
    <property type="term" value="F:DNA binding"/>
    <property type="evidence" value="ECO:0007669"/>
    <property type="project" value="InterPro"/>
</dbReference>
<dbReference type="Gene3D" id="3.40.50.2300">
    <property type="match status" value="1"/>
</dbReference>
<accession>A0A0A2LWL1</accession>
<reference evidence="4 5" key="1">
    <citation type="submission" date="2013-09" db="EMBL/GenBank/DDBJ databases">
        <authorList>
            <person name="Zeng Z."/>
            <person name="Chen C."/>
        </authorList>
    </citation>
    <scope>NUCLEOTIDE SEQUENCE [LARGE SCALE GENOMIC DNA]</scope>
    <source>
        <strain evidence="4 5">WB 3.3-2</strain>
    </source>
</reference>
<keyword evidence="1" id="KW-0597">Phosphoprotein</keyword>
<feature type="domain" description="HTH LytTR-type" evidence="3">
    <location>
        <begin position="154"/>
        <end position="252"/>
    </location>
</feature>
<dbReference type="SMART" id="SM00448">
    <property type="entry name" value="REC"/>
    <property type="match status" value="1"/>
</dbReference>
<dbReference type="PROSITE" id="PS50110">
    <property type="entry name" value="RESPONSE_REGULATORY"/>
    <property type="match status" value="1"/>
</dbReference>
<feature type="modified residue" description="4-aspartylphosphate" evidence="1">
    <location>
        <position position="55"/>
    </location>
</feature>
<dbReference type="Gene3D" id="2.40.50.1020">
    <property type="entry name" value="LytTr DNA-binding domain"/>
    <property type="match status" value="1"/>
</dbReference>
<dbReference type="Proteomes" id="UP000030152">
    <property type="component" value="Unassembled WGS sequence"/>
</dbReference>
<sequence length="253" mass="28381">MNCIIIDDEAMARAIITQMISKDPELKLAQEFSNAIPAIKFLNQDSAGTDLIFLDIHMPDFTGFDFIQTIKNPPAVILITSDKNFATDAFEYDCIVDYIVKPITEDRFLRAIRKAKAHRVPEPAGAATASVAAVPAPAAAPVPQDQPKDTATEFYVNIDRRLIKIEIASINVVEAKGDYIHIKTEQKNYIVHSTLKKIEEKLPDTLFLKVHRTYIINTKKIIDIEDNSVLIGKDVIPVSRANRPELIKRLNML</sequence>
<protein>
    <submittedName>
        <fullName evidence="4">LytR family transcriptional regulator</fullName>
    </submittedName>
</protein>
<dbReference type="eggNOG" id="COG3279">
    <property type="taxonomic scope" value="Bacteria"/>
</dbReference>
<dbReference type="PANTHER" id="PTHR37299:SF1">
    <property type="entry name" value="STAGE 0 SPORULATION PROTEIN A HOMOLOG"/>
    <property type="match status" value="1"/>
</dbReference>
<dbReference type="EMBL" id="JRLX01000039">
    <property type="protein sequence ID" value="KGO84742.1"/>
    <property type="molecule type" value="Genomic_DNA"/>
</dbReference>
<dbReference type="GO" id="GO:0000156">
    <property type="term" value="F:phosphorelay response regulator activity"/>
    <property type="evidence" value="ECO:0007669"/>
    <property type="project" value="InterPro"/>
</dbReference>
<dbReference type="Pfam" id="PF04397">
    <property type="entry name" value="LytTR"/>
    <property type="match status" value="1"/>
</dbReference>
<dbReference type="SMART" id="SM00850">
    <property type="entry name" value="LytTR"/>
    <property type="match status" value="1"/>
</dbReference>
<dbReference type="InterPro" id="IPR046947">
    <property type="entry name" value="LytR-like"/>
</dbReference>
<proteinExistence type="predicted"/>
<dbReference type="OrthoDB" id="2168082at2"/>
<organism evidence="4 5">
    <name type="scientific">Flavobacterium rivuli WB 3.3-2 = DSM 21788</name>
    <dbReference type="NCBI Taxonomy" id="1121895"/>
    <lineage>
        <taxon>Bacteria</taxon>
        <taxon>Pseudomonadati</taxon>
        <taxon>Bacteroidota</taxon>
        <taxon>Flavobacteriia</taxon>
        <taxon>Flavobacteriales</taxon>
        <taxon>Flavobacteriaceae</taxon>
        <taxon>Flavobacterium</taxon>
    </lineage>
</organism>
<dbReference type="InterPro" id="IPR011006">
    <property type="entry name" value="CheY-like_superfamily"/>
</dbReference>
<comment type="caution">
    <text evidence="4">The sequence shown here is derived from an EMBL/GenBank/DDBJ whole genome shotgun (WGS) entry which is preliminary data.</text>
</comment>
<dbReference type="Pfam" id="PF00072">
    <property type="entry name" value="Response_reg"/>
    <property type="match status" value="1"/>
</dbReference>
<evidence type="ECO:0000259" key="3">
    <source>
        <dbReference type="PROSITE" id="PS50930"/>
    </source>
</evidence>
<keyword evidence="5" id="KW-1185">Reference proteome</keyword>
<evidence type="ECO:0000313" key="5">
    <source>
        <dbReference type="Proteomes" id="UP000030152"/>
    </source>
</evidence>
<evidence type="ECO:0000313" key="4">
    <source>
        <dbReference type="EMBL" id="KGO84742.1"/>
    </source>
</evidence>
<dbReference type="STRING" id="1121895.GCA_000378485_02698"/>
<evidence type="ECO:0000259" key="2">
    <source>
        <dbReference type="PROSITE" id="PS50110"/>
    </source>
</evidence>
<feature type="domain" description="Response regulatory" evidence="2">
    <location>
        <begin position="2"/>
        <end position="116"/>
    </location>
</feature>